<dbReference type="Proteomes" id="UP000827549">
    <property type="component" value="Chromosome 4"/>
</dbReference>
<sequence length="545" mass="58989">MSFAAINRRLSVAKPSDTVVPAPTSEASSDYEDRIELEKQGYKQEFIREFGNIATFSFAFSIMGVSSSIAVTFSTPMLTGGPASVIWCWLIGAFFSCFIGTAVAELVSAYPTSGALYTASARLVPPKHRIWVGYIIGWMNVLGNIAGAASTEFGLAQMIWAAYGASRGEAGYDPSAGQVVGLFVGLLFIHGLFNSLRTKQLAFVTQYFAFINIGVLLCTVIAVLAKTPRHEIHTAKYSFTYLENQSGWANTGLSFLLGLLSVQWTMTGYDATAHITEEVKRAAIAAPVAIFLAVISTGLLGWILNIVMVLVSGPLADLPGSTGNAYLAILILRLGRPGALVVWSFTILISFFTLQTGLQANARALFAFSRDHGLPDGKLLGKINPYTKTPINAVWCVVILSVALGCLDFASPIAAEAVFSLATVALDLSYGLPIFFRMIFAGHEGVDFKPGPFYMGDGWLSKVINWVAVIYIVFECVILSIPAVYPVTKETMNYAGPITIGVMLLGAVWYLVFARRHYFGPAEMVEFPLDTRPAEESDENNLEKA</sequence>
<dbReference type="RefSeq" id="XP_062629169.1">
    <property type="nucleotide sequence ID" value="XM_062773185.1"/>
</dbReference>
<evidence type="ECO:0000256" key="6">
    <source>
        <dbReference type="SAM" id="Phobius"/>
    </source>
</evidence>
<proteinExistence type="predicted"/>
<name>A0AAF0YAY7_9TREE</name>
<feature type="transmembrane region" description="Helical" evidence="6">
    <location>
        <begin position="53"/>
        <end position="78"/>
    </location>
</feature>
<dbReference type="InterPro" id="IPR002293">
    <property type="entry name" value="AA/rel_permease1"/>
</dbReference>
<evidence type="ECO:0000256" key="5">
    <source>
        <dbReference type="ARBA" id="ARBA00023136"/>
    </source>
</evidence>
<feature type="transmembrane region" description="Helical" evidence="6">
    <location>
        <begin position="205"/>
        <end position="225"/>
    </location>
</feature>
<evidence type="ECO:0000256" key="4">
    <source>
        <dbReference type="ARBA" id="ARBA00022989"/>
    </source>
</evidence>
<dbReference type="GO" id="GO:0016020">
    <property type="term" value="C:membrane"/>
    <property type="evidence" value="ECO:0007669"/>
    <property type="project" value="UniProtKB-SubCell"/>
</dbReference>
<feature type="transmembrane region" description="Helical" evidence="6">
    <location>
        <begin position="84"/>
        <end position="110"/>
    </location>
</feature>
<feature type="transmembrane region" description="Helical" evidence="6">
    <location>
        <begin position="245"/>
        <end position="262"/>
    </location>
</feature>
<gene>
    <name evidence="7" type="primary">SPBC15C4.04c_1</name>
    <name evidence="7" type="ORF">LOC62_04G006618</name>
</gene>
<dbReference type="Gene3D" id="1.20.1740.10">
    <property type="entry name" value="Amino acid/polyamine transporter I"/>
    <property type="match status" value="1"/>
</dbReference>
<feature type="transmembrane region" description="Helical" evidence="6">
    <location>
        <begin position="131"/>
        <end position="163"/>
    </location>
</feature>
<evidence type="ECO:0000313" key="7">
    <source>
        <dbReference type="EMBL" id="WOO83137.1"/>
    </source>
</evidence>
<evidence type="ECO:0000256" key="2">
    <source>
        <dbReference type="ARBA" id="ARBA00022448"/>
    </source>
</evidence>
<dbReference type="PANTHER" id="PTHR45649">
    <property type="entry name" value="AMINO-ACID PERMEASE BAT1"/>
    <property type="match status" value="1"/>
</dbReference>
<keyword evidence="8" id="KW-1185">Reference proteome</keyword>
<evidence type="ECO:0000313" key="8">
    <source>
        <dbReference type="Proteomes" id="UP000827549"/>
    </source>
</evidence>
<dbReference type="PIRSF" id="PIRSF006060">
    <property type="entry name" value="AA_transporter"/>
    <property type="match status" value="1"/>
</dbReference>
<dbReference type="Pfam" id="PF13520">
    <property type="entry name" value="AA_permease_2"/>
    <property type="match status" value="1"/>
</dbReference>
<dbReference type="PANTHER" id="PTHR45649:SF9">
    <property type="entry name" value="AMINO-ACID PERMEASE 2"/>
    <property type="match status" value="1"/>
</dbReference>
<reference evidence="7" key="1">
    <citation type="submission" date="2023-10" db="EMBL/GenBank/DDBJ databases">
        <authorList>
            <person name="Noh H."/>
        </authorList>
    </citation>
    <scope>NUCLEOTIDE SEQUENCE</scope>
    <source>
        <strain evidence="7">DUCC4014</strain>
    </source>
</reference>
<feature type="transmembrane region" description="Helical" evidence="6">
    <location>
        <begin position="494"/>
        <end position="514"/>
    </location>
</feature>
<keyword evidence="3 6" id="KW-0812">Transmembrane</keyword>
<dbReference type="AlphaFoldDB" id="A0AAF0YAY7"/>
<feature type="transmembrane region" description="Helical" evidence="6">
    <location>
        <begin position="283"/>
        <end position="305"/>
    </location>
</feature>
<protein>
    <submittedName>
        <fullName evidence="7">Purtative amino-acid permeasec</fullName>
    </submittedName>
</protein>
<feature type="transmembrane region" description="Helical" evidence="6">
    <location>
        <begin position="417"/>
        <end position="442"/>
    </location>
</feature>
<feature type="transmembrane region" description="Helical" evidence="6">
    <location>
        <begin position="175"/>
        <end position="193"/>
    </location>
</feature>
<evidence type="ECO:0000256" key="1">
    <source>
        <dbReference type="ARBA" id="ARBA00004141"/>
    </source>
</evidence>
<dbReference type="EMBL" id="CP086717">
    <property type="protein sequence ID" value="WOO83137.1"/>
    <property type="molecule type" value="Genomic_DNA"/>
</dbReference>
<comment type="subcellular location">
    <subcellularLocation>
        <location evidence="1">Membrane</location>
        <topology evidence="1">Multi-pass membrane protein</topology>
    </subcellularLocation>
</comment>
<evidence type="ECO:0000256" key="3">
    <source>
        <dbReference type="ARBA" id="ARBA00022692"/>
    </source>
</evidence>
<keyword evidence="5 6" id="KW-0472">Membrane</keyword>
<keyword evidence="4 6" id="KW-1133">Transmembrane helix</keyword>
<accession>A0AAF0YAY7</accession>
<feature type="transmembrane region" description="Helical" evidence="6">
    <location>
        <begin position="463"/>
        <end position="488"/>
    </location>
</feature>
<keyword evidence="2" id="KW-0813">Transport</keyword>
<organism evidence="7 8">
    <name type="scientific">Vanrija pseudolonga</name>
    <dbReference type="NCBI Taxonomy" id="143232"/>
    <lineage>
        <taxon>Eukaryota</taxon>
        <taxon>Fungi</taxon>
        <taxon>Dikarya</taxon>
        <taxon>Basidiomycota</taxon>
        <taxon>Agaricomycotina</taxon>
        <taxon>Tremellomycetes</taxon>
        <taxon>Trichosporonales</taxon>
        <taxon>Trichosporonaceae</taxon>
        <taxon>Vanrija</taxon>
    </lineage>
</organism>
<feature type="transmembrane region" description="Helical" evidence="6">
    <location>
        <begin position="392"/>
        <end position="411"/>
    </location>
</feature>
<dbReference type="GO" id="GO:0022857">
    <property type="term" value="F:transmembrane transporter activity"/>
    <property type="evidence" value="ECO:0007669"/>
    <property type="project" value="InterPro"/>
</dbReference>
<feature type="transmembrane region" description="Helical" evidence="6">
    <location>
        <begin position="325"/>
        <end position="354"/>
    </location>
</feature>
<dbReference type="GeneID" id="87809840"/>